<accession>G2GX99</accession>
<comment type="caution">
    <text evidence="1">The sequence shown here is derived from an EMBL/GenBank/DDBJ whole genome shotgun (WGS) entry which is preliminary data.</text>
</comment>
<sequence length="73" mass="8442">MKNITRLVSKLVYETLKILKKNQILGSYEENMAICDAFYDIARKDYGLALPSLDDLQNKAKKIIKSVNHRIEN</sequence>
<name>G2GX99_9ENTR</name>
<evidence type="ECO:0000313" key="2">
    <source>
        <dbReference type="Proteomes" id="UP000004116"/>
    </source>
</evidence>
<evidence type="ECO:0000313" key="1">
    <source>
        <dbReference type="EMBL" id="EGY29630.1"/>
    </source>
</evidence>
<gene>
    <name evidence="1" type="ORF">Rin_00003880</name>
</gene>
<dbReference type="EMBL" id="AGCA01000078">
    <property type="protein sequence ID" value="EGY29630.1"/>
    <property type="molecule type" value="Genomic_DNA"/>
</dbReference>
<keyword evidence="2" id="KW-1185">Reference proteome</keyword>
<proteinExistence type="predicted"/>
<dbReference type="Proteomes" id="UP000004116">
    <property type="component" value="Unassembled WGS sequence"/>
</dbReference>
<dbReference type="RefSeq" id="WP_006706037.1">
    <property type="nucleotide sequence ID" value="NZ_AGCA01000078.1"/>
</dbReference>
<organism evidence="1 2">
    <name type="scientific">Candidatus Regiella insecticola 5.15</name>
    <dbReference type="NCBI Taxonomy" id="1005043"/>
    <lineage>
        <taxon>Bacteria</taxon>
        <taxon>Pseudomonadati</taxon>
        <taxon>Pseudomonadota</taxon>
        <taxon>Gammaproteobacteria</taxon>
        <taxon>Enterobacterales</taxon>
        <taxon>Enterobacteriaceae</taxon>
        <taxon>aphid secondary symbionts</taxon>
        <taxon>Candidatus Regiella</taxon>
    </lineage>
</organism>
<protein>
    <submittedName>
        <fullName evidence="1">Uncharacterized protein</fullName>
    </submittedName>
</protein>
<reference evidence="1 2" key="1">
    <citation type="journal article" date="2012" name="Genome Res.">
        <title>Genomic basis of endosymbiont-conferred protection against an insect parasitoid.</title>
        <authorList>
            <person name="Hansen A.K."/>
            <person name="Vorburger C."/>
            <person name="Moran N.A."/>
        </authorList>
    </citation>
    <scope>NUCLEOTIDE SEQUENCE [LARGE SCALE GENOMIC DNA]</scope>
    <source>
        <strain evidence="2">R5.15</strain>
    </source>
</reference>
<dbReference type="AlphaFoldDB" id="G2GX99"/>